<sequence length="609" mass="67751">MSLILRSALLSDTVRSNVSVNSLGDRICYLEGGKVYSSIIDGIDSRQETANNTASGKWGTSCGWTQNPYVLWYEAVDEVTGDNTFYSVNVITRHETWLTDFESARNKLVGFAATYPDHVIIYSESDSNLYFVHIETGANQLLLENDLHLTNFIIDTTLSLCIGVNQDGQVLRVKLLPPLGPTVMSTTSTTTTTTKTKNNHGNAVTTVSTRTVRRSVARLAAKTSTFSITPPVFHKRTPRDSALTFIKDDVLESVAVISYNETVKVDELRYINIVTLSERVELNGTTIQGVLRDPVSYNVWAVQVSSRHGGAGEYAFISNTIYDNFDEIKRVIGAGDDVEWTIQSISLDGEVWVVRVRVGGVSEKYFVHYKSSKLLSVLFNAYPALETYELSNTETISFFSRDARKIHAILTLPKQSQRDAVTGFPSRPLPLIVDLVSTNEFGFKEYHQFFANRGYAVVSLKHDKSVKDGHMDVFDAINWSIANGIALQNKISLLGKFESIAPVLRKYVFSFVAVLPVQSAASKVSKLLEEYGSSYLLALGQGVDTEYVSQYVHFPDEFISGFSRIKNKIAFFAFAERLMAKKFGTDCEEIGAAFTESSARLSQNYLDDL</sequence>
<dbReference type="SUPFAM" id="SSF53474">
    <property type="entry name" value="alpha/beta-Hydrolases"/>
    <property type="match status" value="1"/>
</dbReference>
<evidence type="ECO:0000313" key="2">
    <source>
        <dbReference type="Proteomes" id="UP001211907"/>
    </source>
</evidence>
<organism evidence="1 2">
    <name type="scientific">Physocladia obscura</name>
    <dbReference type="NCBI Taxonomy" id="109957"/>
    <lineage>
        <taxon>Eukaryota</taxon>
        <taxon>Fungi</taxon>
        <taxon>Fungi incertae sedis</taxon>
        <taxon>Chytridiomycota</taxon>
        <taxon>Chytridiomycota incertae sedis</taxon>
        <taxon>Chytridiomycetes</taxon>
        <taxon>Chytridiales</taxon>
        <taxon>Chytriomycetaceae</taxon>
        <taxon>Physocladia</taxon>
    </lineage>
</organism>
<comment type="caution">
    <text evidence="1">The sequence shown here is derived from an EMBL/GenBank/DDBJ whole genome shotgun (WGS) entry which is preliminary data.</text>
</comment>
<keyword evidence="2" id="KW-1185">Reference proteome</keyword>
<gene>
    <name evidence="1" type="ORF">HK100_001518</name>
</gene>
<evidence type="ECO:0000313" key="1">
    <source>
        <dbReference type="EMBL" id="KAJ3136576.1"/>
    </source>
</evidence>
<dbReference type="Proteomes" id="UP001211907">
    <property type="component" value="Unassembled WGS sequence"/>
</dbReference>
<proteinExistence type="predicted"/>
<accession>A0AAD5T880</accession>
<dbReference type="InterPro" id="IPR029058">
    <property type="entry name" value="AB_hydrolase_fold"/>
</dbReference>
<name>A0AAD5T880_9FUNG</name>
<protein>
    <submittedName>
        <fullName evidence="1">Uncharacterized protein</fullName>
    </submittedName>
</protein>
<dbReference type="EMBL" id="JADGJH010000133">
    <property type="protein sequence ID" value="KAJ3136576.1"/>
    <property type="molecule type" value="Genomic_DNA"/>
</dbReference>
<dbReference type="AlphaFoldDB" id="A0AAD5T880"/>
<reference evidence="1" key="1">
    <citation type="submission" date="2020-05" db="EMBL/GenBank/DDBJ databases">
        <title>Phylogenomic resolution of chytrid fungi.</title>
        <authorList>
            <person name="Stajich J.E."/>
            <person name="Amses K."/>
            <person name="Simmons R."/>
            <person name="Seto K."/>
            <person name="Myers J."/>
            <person name="Bonds A."/>
            <person name="Quandt C.A."/>
            <person name="Barry K."/>
            <person name="Liu P."/>
            <person name="Grigoriev I."/>
            <person name="Longcore J.E."/>
            <person name="James T.Y."/>
        </authorList>
    </citation>
    <scope>NUCLEOTIDE SEQUENCE</scope>
    <source>
        <strain evidence="1">JEL0513</strain>
    </source>
</reference>
<dbReference type="Gene3D" id="3.40.50.1820">
    <property type="entry name" value="alpha/beta hydrolase"/>
    <property type="match status" value="1"/>
</dbReference>